<protein>
    <submittedName>
        <fullName evidence="3">Flp pilus assembly complex ATPase component TadA</fullName>
    </submittedName>
</protein>
<dbReference type="AlphaFoldDB" id="A0A848B7U0"/>
<gene>
    <name evidence="3" type="primary">tadA</name>
    <name evidence="3" type="ORF">HF882_19760</name>
</gene>
<dbReference type="InterPro" id="IPR008984">
    <property type="entry name" value="SMAD_FHA_dom_sf"/>
</dbReference>
<evidence type="ECO:0000313" key="4">
    <source>
        <dbReference type="Proteomes" id="UP000576225"/>
    </source>
</evidence>
<dbReference type="SMART" id="SM00240">
    <property type="entry name" value="FHA"/>
    <property type="match status" value="1"/>
</dbReference>
<dbReference type="SUPFAM" id="SSF49879">
    <property type="entry name" value="SMAD/FHA domain"/>
    <property type="match status" value="1"/>
</dbReference>
<name>A0A848B7U0_9BACT</name>
<evidence type="ECO:0000256" key="1">
    <source>
        <dbReference type="ARBA" id="ARBA00006611"/>
    </source>
</evidence>
<sequence length="564" mass="62409">MTHLKITINGSEQKNIVLDGNTPLVIGRSEFASITLADKKVSRRHAELFSASDGVYIEDLDSRTGTKVNGEVISGPVRLLPGDHIQAGETDLLFEYPEEARPANSPLAVPAEKIRTPQIPPRGHKLPIYSEQASLQALYSENMIQLARWVQNRVLELLNMVNSTSQEMTTREMRPKVEEAVEQILREIRHEIPASVNLAQFQQILLDDLIGLGPLSPLLRDASISEIMINGPDNIFVESKGLLYRTAAKFNSESHLQSIIQRIVEPLGRHIDAASPMVDARLEDGSRVNAVIPPLALDGSLVTIRKFASKKLTDEDLVKFGSLTRPMALFLREAVRARRNILVSGGTGSGKTTLLNILSQFIPEKERIITVEDSAELKLSHENLCRLEARPANVEGQGRVTIRDLVINTLRMRPDRIIVGECRGAEALDMLQAMNTGHDGSMTTCHANNPRDALSRLENMVMMAGFELPSAAIREQIASAIHLIVQQTRLADGSRKIVKISEVTGREGNTILLQDIFTFEQEGVDEKFHVIGHHTATGNIPRFIDELRLSGDLELDMSVFVPEG</sequence>
<comment type="similarity">
    <text evidence="1">Belongs to the GSP E family.</text>
</comment>
<proteinExistence type="inferred from homology"/>
<evidence type="ECO:0000313" key="3">
    <source>
        <dbReference type="EMBL" id="NMD88826.1"/>
    </source>
</evidence>
<reference evidence="3 4" key="1">
    <citation type="submission" date="2020-04" db="EMBL/GenBank/DDBJ databases">
        <authorList>
            <person name="Hitch T.C.A."/>
            <person name="Wylensek D."/>
            <person name="Clavel T."/>
        </authorList>
    </citation>
    <scope>NUCLEOTIDE SEQUENCE [LARGE SCALE GENOMIC DNA]</scope>
    <source>
        <strain evidence="3 4">COR2-253-APC-1A</strain>
    </source>
</reference>
<dbReference type="Gene3D" id="2.60.200.20">
    <property type="match status" value="1"/>
</dbReference>
<dbReference type="CDD" id="cd00060">
    <property type="entry name" value="FHA"/>
    <property type="match status" value="1"/>
</dbReference>
<accession>A0A848B7U0</accession>
<dbReference type="Pfam" id="PF00498">
    <property type="entry name" value="FHA"/>
    <property type="match status" value="1"/>
</dbReference>
<dbReference type="RefSeq" id="WP_168963841.1">
    <property type="nucleotide sequence ID" value="NZ_JABAEW010000060.1"/>
</dbReference>
<evidence type="ECO:0000259" key="2">
    <source>
        <dbReference type="PROSITE" id="PS50006"/>
    </source>
</evidence>
<organism evidence="3 4">
    <name type="scientific">Victivallis vadensis</name>
    <dbReference type="NCBI Taxonomy" id="172901"/>
    <lineage>
        <taxon>Bacteria</taxon>
        <taxon>Pseudomonadati</taxon>
        <taxon>Lentisphaerota</taxon>
        <taxon>Lentisphaeria</taxon>
        <taxon>Victivallales</taxon>
        <taxon>Victivallaceae</taxon>
        <taxon>Victivallis</taxon>
    </lineage>
</organism>
<dbReference type="SUPFAM" id="SSF52540">
    <property type="entry name" value="P-loop containing nucleoside triphosphate hydrolases"/>
    <property type="match status" value="1"/>
</dbReference>
<dbReference type="InterPro" id="IPR000253">
    <property type="entry name" value="FHA_dom"/>
</dbReference>
<dbReference type="Proteomes" id="UP000576225">
    <property type="component" value="Unassembled WGS sequence"/>
</dbReference>
<dbReference type="InterPro" id="IPR001482">
    <property type="entry name" value="T2SS/T4SS_dom"/>
</dbReference>
<dbReference type="PANTHER" id="PTHR30486">
    <property type="entry name" value="TWITCHING MOTILITY PROTEIN PILT"/>
    <property type="match status" value="1"/>
</dbReference>
<comment type="caution">
    <text evidence="3">The sequence shown here is derived from an EMBL/GenBank/DDBJ whole genome shotgun (WGS) entry which is preliminary data.</text>
</comment>
<dbReference type="PANTHER" id="PTHR30486:SF15">
    <property type="entry name" value="TYPE II_IV SECRETION SYSTEM ATPASE"/>
    <property type="match status" value="1"/>
</dbReference>
<feature type="domain" description="FHA" evidence="2">
    <location>
        <begin position="24"/>
        <end position="73"/>
    </location>
</feature>
<dbReference type="InterPro" id="IPR050921">
    <property type="entry name" value="T4SS_GSP_E_ATPase"/>
</dbReference>
<dbReference type="GO" id="GO:0016887">
    <property type="term" value="F:ATP hydrolysis activity"/>
    <property type="evidence" value="ECO:0007669"/>
    <property type="project" value="InterPro"/>
</dbReference>
<dbReference type="InterPro" id="IPR027417">
    <property type="entry name" value="P-loop_NTPase"/>
</dbReference>
<dbReference type="Pfam" id="PF00437">
    <property type="entry name" value="T2SSE"/>
    <property type="match status" value="1"/>
</dbReference>
<dbReference type="CDD" id="cd01130">
    <property type="entry name" value="VirB11-like_ATPase"/>
    <property type="match status" value="1"/>
</dbReference>
<dbReference type="Gene3D" id="3.40.50.300">
    <property type="entry name" value="P-loop containing nucleotide triphosphate hydrolases"/>
    <property type="match status" value="1"/>
</dbReference>
<dbReference type="EMBL" id="JABAEW010000060">
    <property type="protein sequence ID" value="NMD88826.1"/>
    <property type="molecule type" value="Genomic_DNA"/>
</dbReference>
<dbReference type="Gene3D" id="3.30.450.380">
    <property type="match status" value="1"/>
</dbReference>
<dbReference type="PROSITE" id="PS50006">
    <property type="entry name" value="FHA_DOMAIN"/>
    <property type="match status" value="1"/>
</dbReference>